<evidence type="ECO:0000259" key="3">
    <source>
        <dbReference type="Pfam" id="PF01408"/>
    </source>
</evidence>
<evidence type="ECO:0000256" key="1">
    <source>
        <dbReference type="ARBA" id="ARBA00010928"/>
    </source>
</evidence>
<keyword evidence="2" id="KW-0560">Oxidoreductase</keyword>
<dbReference type="SUPFAM" id="SSF51735">
    <property type="entry name" value="NAD(P)-binding Rossmann-fold domains"/>
    <property type="match status" value="1"/>
</dbReference>
<evidence type="ECO:0000256" key="2">
    <source>
        <dbReference type="ARBA" id="ARBA00023002"/>
    </source>
</evidence>
<dbReference type="Proteomes" id="UP000295131">
    <property type="component" value="Unassembled WGS sequence"/>
</dbReference>
<dbReference type="EMBL" id="SMSI01000004">
    <property type="protein sequence ID" value="TDH34430.1"/>
    <property type="molecule type" value="Genomic_DNA"/>
</dbReference>
<dbReference type="InterPro" id="IPR036291">
    <property type="entry name" value="NAD(P)-bd_dom_sf"/>
</dbReference>
<comment type="caution">
    <text evidence="5">The sequence shown here is derived from an EMBL/GenBank/DDBJ whole genome shotgun (WGS) entry which is preliminary data.</text>
</comment>
<comment type="similarity">
    <text evidence="1">Belongs to the Gfo/Idh/MocA family.</text>
</comment>
<dbReference type="GO" id="GO:0016491">
    <property type="term" value="F:oxidoreductase activity"/>
    <property type="evidence" value="ECO:0007669"/>
    <property type="project" value="UniProtKB-KW"/>
</dbReference>
<accession>A0A4R5PHN9</accession>
<reference evidence="5 6" key="1">
    <citation type="journal article" date="2013" name="Int. J. Syst. Evol. Microbiol.">
        <title>Hoeflea suaedae sp. nov., an endophytic bacterium isolated from the root of the halophyte Suaeda maritima.</title>
        <authorList>
            <person name="Chung E.J."/>
            <person name="Park J.A."/>
            <person name="Pramanik P."/>
            <person name="Bibi F."/>
            <person name="Jeon C.O."/>
            <person name="Chung Y.R."/>
        </authorList>
    </citation>
    <scope>NUCLEOTIDE SEQUENCE [LARGE SCALE GENOMIC DNA]</scope>
    <source>
        <strain evidence="5 6">YC6898</strain>
    </source>
</reference>
<name>A0A4R5PHN9_9HYPH</name>
<feature type="domain" description="GFO/IDH/MocA-like oxidoreductase" evidence="4">
    <location>
        <begin position="135"/>
        <end position="249"/>
    </location>
</feature>
<dbReference type="Gene3D" id="3.40.50.720">
    <property type="entry name" value="NAD(P)-binding Rossmann-like Domain"/>
    <property type="match status" value="1"/>
</dbReference>
<dbReference type="InterPro" id="IPR055170">
    <property type="entry name" value="GFO_IDH_MocA-like_dom"/>
</dbReference>
<gene>
    <name evidence="5" type="ORF">E2A64_17350</name>
</gene>
<protein>
    <submittedName>
        <fullName evidence="5">Gfo/Idh/MocA family oxidoreductase</fullName>
    </submittedName>
</protein>
<dbReference type="GO" id="GO:0000166">
    <property type="term" value="F:nucleotide binding"/>
    <property type="evidence" value="ECO:0007669"/>
    <property type="project" value="InterPro"/>
</dbReference>
<feature type="domain" description="Gfo/Idh/MocA-like oxidoreductase N-terminal" evidence="3">
    <location>
        <begin position="8"/>
        <end position="115"/>
    </location>
</feature>
<evidence type="ECO:0000259" key="4">
    <source>
        <dbReference type="Pfam" id="PF22725"/>
    </source>
</evidence>
<dbReference type="Pfam" id="PF22725">
    <property type="entry name" value="GFO_IDH_MocA_C3"/>
    <property type="match status" value="1"/>
</dbReference>
<dbReference type="Gene3D" id="3.30.360.10">
    <property type="entry name" value="Dihydrodipicolinate Reductase, domain 2"/>
    <property type="match status" value="1"/>
</dbReference>
<organism evidence="5 6">
    <name type="scientific">Pseudohoeflea suaedae</name>
    <dbReference type="NCBI Taxonomy" id="877384"/>
    <lineage>
        <taxon>Bacteria</taxon>
        <taxon>Pseudomonadati</taxon>
        <taxon>Pseudomonadota</taxon>
        <taxon>Alphaproteobacteria</taxon>
        <taxon>Hyphomicrobiales</taxon>
        <taxon>Rhizobiaceae</taxon>
        <taxon>Pseudohoeflea</taxon>
    </lineage>
</organism>
<dbReference type="OrthoDB" id="9792935at2"/>
<evidence type="ECO:0000313" key="5">
    <source>
        <dbReference type="EMBL" id="TDH34430.1"/>
    </source>
</evidence>
<evidence type="ECO:0000313" key="6">
    <source>
        <dbReference type="Proteomes" id="UP000295131"/>
    </source>
</evidence>
<proteinExistence type="inferred from homology"/>
<dbReference type="SUPFAM" id="SSF55347">
    <property type="entry name" value="Glyceraldehyde-3-phosphate dehydrogenase-like, C-terminal domain"/>
    <property type="match status" value="1"/>
</dbReference>
<dbReference type="RefSeq" id="WP_133285777.1">
    <property type="nucleotide sequence ID" value="NZ_SMSI01000004.1"/>
</dbReference>
<sequence length="358" mass="38600">MSRQDGKIRWGIASTGAVAHAFAQDIRSAKGAVLAGVASRDPQKARRFAGKHPGIKAFDSLDAMVASDLIDAVYVASPHSAHLSQALTALEARKPVLVEKPLTTSTRGVKRLSEASFTSRTFAMEAMWTRYLPAVRAARKVIRAGQIGTIRSIRSELTRRRPFDPKNRFFDPAQAGGALLDIGVYQISLACFFLGKPETIEGSWTEAPTGVDVAAELTLGFGTATAHLSCGFDRDGDNRFIIEGDKGTLVLGIPFIGARILGRYNSPAMADLAFPGGEGFAARWRRKIGARLPLPGAKRKIFPVPGTGLSCEIEAASNAIREGRMEEPDNTLSDSLMVIEIVETILAQDPKKSWKPGR</sequence>
<keyword evidence="6" id="KW-1185">Reference proteome</keyword>
<dbReference type="PANTHER" id="PTHR22604">
    <property type="entry name" value="OXIDOREDUCTASES"/>
    <property type="match status" value="1"/>
</dbReference>
<dbReference type="InterPro" id="IPR000683">
    <property type="entry name" value="Gfo/Idh/MocA-like_OxRdtase_N"/>
</dbReference>
<dbReference type="AlphaFoldDB" id="A0A4R5PHN9"/>
<dbReference type="PANTHER" id="PTHR22604:SF105">
    <property type="entry name" value="TRANS-1,2-DIHYDROBENZENE-1,2-DIOL DEHYDROGENASE"/>
    <property type="match status" value="1"/>
</dbReference>
<dbReference type="InterPro" id="IPR050984">
    <property type="entry name" value="Gfo/Idh/MocA_domain"/>
</dbReference>
<dbReference type="Pfam" id="PF01408">
    <property type="entry name" value="GFO_IDH_MocA"/>
    <property type="match status" value="1"/>
</dbReference>